<dbReference type="Pfam" id="PF04247">
    <property type="entry name" value="SirB"/>
    <property type="match status" value="1"/>
</dbReference>
<dbReference type="GO" id="GO:0005886">
    <property type="term" value="C:plasma membrane"/>
    <property type="evidence" value="ECO:0007669"/>
    <property type="project" value="TreeGrafter"/>
</dbReference>
<proteinExistence type="predicted"/>
<dbReference type="PIRSF" id="PIRSF005610">
    <property type="entry name" value="SirB"/>
    <property type="match status" value="1"/>
</dbReference>
<keyword evidence="1" id="KW-1133">Transmembrane helix</keyword>
<dbReference type="AlphaFoldDB" id="A0A090TEE0"/>
<comment type="caution">
    <text evidence="2">The sequence shown here is derived from an EMBL/GenBank/DDBJ whole genome shotgun (WGS) entry which is preliminary data.</text>
</comment>
<feature type="transmembrane region" description="Helical" evidence="1">
    <location>
        <begin position="98"/>
        <end position="119"/>
    </location>
</feature>
<keyword evidence="1" id="KW-0472">Membrane</keyword>
<gene>
    <name evidence="2" type="ORF">JCM19240_229</name>
</gene>
<evidence type="ECO:0000313" key="3">
    <source>
        <dbReference type="Proteomes" id="UP000029224"/>
    </source>
</evidence>
<dbReference type="InterPro" id="IPR007360">
    <property type="entry name" value="SirB"/>
</dbReference>
<accession>A0A090TEE0</accession>
<reference evidence="2 3" key="2">
    <citation type="submission" date="2014-09" db="EMBL/GenBank/DDBJ databases">
        <authorList>
            <consortium name="NBRP consortium"/>
            <person name="Sawabe T."/>
            <person name="Meirelles P."/>
            <person name="Nakanishi M."/>
            <person name="Sayaka M."/>
            <person name="Hattori M."/>
            <person name="Ohkuma M."/>
        </authorList>
    </citation>
    <scope>NUCLEOTIDE SEQUENCE [LARGE SCALE GENOMIC DNA]</scope>
    <source>
        <strain evidence="2 3">JCM 19240</strain>
    </source>
</reference>
<dbReference type="EMBL" id="BBMT01000032">
    <property type="protein sequence ID" value="GAL38256.1"/>
    <property type="molecule type" value="Genomic_DNA"/>
</dbReference>
<dbReference type="OrthoDB" id="5588650at2"/>
<dbReference type="PANTHER" id="PTHR39594:SF1">
    <property type="entry name" value="PROTEIN YCHQ"/>
    <property type="match status" value="1"/>
</dbReference>
<dbReference type="Proteomes" id="UP000029224">
    <property type="component" value="Unassembled WGS sequence"/>
</dbReference>
<protein>
    <submittedName>
        <fullName evidence="2">Protein sirB2</fullName>
    </submittedName>
</protein>
<evidence type="ECO:0000313" key="2">
    <source>
        <dbReference type="EMBL" id="GAL38256.1"/>
    </source>
</evidence>
<name>A0A090TEE0_9VIBR</name>
<sequence length="127" mass="14202">MYEGLKHFHLLTIAISVALLSVRYGLMMMNSPKVNVPFLKRFPHINDSLLLLSGFGLIAYTGFVPFTDAAPWMTEKVTCIMAYFALAFFTLKLAKNNLLRTCAFFGALGWLLMAAKIAMLKTPFLMG</sequence>
<dbReference type="PANTHER" id="PTHR39594">
    <property type="entry name" value="PROTEIN YCHQ"/>
    <property type="match status" value="1"/>
</dbReference>
<feature type="transmembrane region" description="Helical" evidence="1">
    <location>
        <begin position="6"/>
        <end position="26"/>
    </location>
</feature>
<keyword evidence="1" id="KW-0812">Transmembrane</keyword>
<evidence type="ECO:0000256" key="1">
    <source>
        <dbReference type="SAM" id="Phobius"/>
    </source>
</evidence>
<feature type="transmembrane region" description="Helical" evidence="1">
    <location>
        <begin position="47"/>
        <end position="66"/>
    </location>
</feature>
<reference evidence="2 3" key="1">
    <citation type="submission" date="2014-09" db="EMBL/GenBank/DDBJ databases">
        <title>Vibrio maritimus JCM 19240. (C210) whole genome shotgun sequence.</title>
        <authorList>
            <person name="Sawabe T."/>
            <person name="Meirelles P."/>
            <person name="Nakanishi M."/>
            <person name="Sayaka M."/>
            <person name="Hattori M."/>
            <person name="Ohkuma M."/>
        </authorList>
    </citation>
    <scope>NUCLEOTIDE SEQUENCE [LARGE SCALE GENOMIC DNA]</scope>
    <source>
        <strain evidence="2 3">JCM 19240</strain>
    </source>
</reference>
<feature type="transmembrane region" description="Helical" evidence="1">
    <location>
        <begin position="72"/>
        <end position="91"/>
    </location>
</feature>
<organism evidence="2 3">
    <name type="scientific">Vibrio maritimus</name>
    <dbReference type="NCBI Taxonomy" id="990268"/>
    <lineage>
        <taxon>Bacteria</taxon>
        <taxon>Pseudomonadati</taxon>
        <taxon>Pseudomonadota</taxon>
        <taxon>Gammaproteobacteria</taxon>
        <taxon>Vibrionales</taxon>
        <taxon>Vibrionaceae</taxon>
        <taxon>Vibrio</taxon>
    </lineage>
</organism>
<keyword evidence="3" id="KW-1185">Reference proteome</keyword>